<proteinExistence type="predicted"/>
<sequence>MEKVAQPSGLWAGADPTDGQVAPQHETAPELAPWPELIRHGVGQLTRPFGTAPVDPLAEARVVAATQRHIPATGHDIPAIGHEECLTSSISRAGRNLVMTARRVTWSDWPMVRGSLR</sequence>
<organism evidence="2 3">
    <name type="scientific">Streptacidiphilus alkalitolerans</name>
    <dbReference type="NCBI Taxonomy" id="3342712"/>
    <lineage>
        <taxon>Bacteria</taxon>
        <taxon>Bacillati</taxon>
        <taxon>Actinomycetota</taxon>
        <taxon>Actinomycetes</taxon>
        <taxon>Kitasatosporales</taxon>
        <taxon>Streptomycetaceae</taxon>
        <taxon>Streptacidiphilus</taxon>
    </lineage>
</organism>
<dbReference type="EMBL" id="JBHEZX010000012">
    <property type="protein sequence ID" value="MFC1412645.1"/>
    <property type="molecule type" value="Genomic_DNA"/>
</dbReference>
<evidence type="ECO:0000313" key="3">
    <source>
        <dbReference type="Proteomes" id="UP001592582"/>
    </source>
</evidence>
<evidence type="ECO:0000313" key="2">
    <source>
        <dbReference type="EMBL" id="MFC1412645.1"/>
    </source>
</evidence>
<reference evidence="2 3" key="1">
    <citation type="submission" date="2024-09" db="EMBL/GenBank/DDBJ databases">
        <authorList>
            <person name="Lee S.D."/>
        </authorList>
    </citation>
    <scope>NUCLEOTIDE SEQUENCE [LARGE SCALE GENOMIC DNA]</scope>
    <source>
        <strain evidence="2 3">N1-1</strain>
    </source>
</reference>
<protein>
    <submittedName>
        <fullName evidence="2">Uncharacterized protein</fullName>
    </submittedName>
</protein>
<name>A0ABV6VFW3_9ACTN</name>
<evidence type="ECO:0000256" key="1">
    <source>
        <dbReference type="SAM" id="MobiDB-lite"/>
    </source>
</evidence>
<gene>
    <name evidence="2" type="ORF">ACEZDG_25580</name>
</gene>
<comment type="caution">
    <text evidence="2">The sequence shown here is derived from an EMBL/GenBank/DDBJ whole genome shotgun (WGS) entry which is preliminary data.</text>
</comment>
<dbReference type="RefSeq" id="WP_380513525.1">
    <property type="nucleotide sequence ID" value="NZ_JBHEZX010000012.1"/>
</dbReference>
<feature type="region of interest" description="Disordered" evidence="1">
    <location>
        <begin position="1"/>
        <end position="34"/>
    </location>
</feature>
<accession>A0ABV6VFW3</accession>
<keyword evidence="3" id="KW-1185">Reference proteome</keyword>
<dbReference type="Proteomes" id="UP001592582">
    <property type="component" value="Unassembled WGS sequence"/>
</dbReference>